<reference evidence="1" key="1">
    <citation type="submission" date="2014-09" db="EMBL/GenBank/DDBJ databases">
        <authorList>
            <person name="Magalhaes I.L.F."/>
            <person name="Oliveira U."/>
            <person name="Santos F.R."/>
            <person name="Vidigal T.H.D.A."/>
            <person name="Brescovit A.D."/>
            <person name="Santos A.J."/>
        </authorList>
    </citation>
    <scope>NUCLEOTIDE SEQUENCE</scope>
    <source>
        <tissue evidence="1">Shoot tissue taken approximately 20 cm above the soil surface</tissue>
    </source>
</reference>
<sequence length="23" mass="2893">MIRIRMWRIEIMKTTISPPRYTV</sequence>
<dbReference type="AlphaFoldDB" id="A0A0A9GCQ9"/>
<accession>A0A0A9GCQ9</accession>
<protein>
    <submittedName>
        <fullName evidence="1">Uncharacterized protein</fullName>
    </submittedName>
</protein>
<name>A0A0A9GCQ9_ARUDO</name>
<dbReference type="EMBL" id="GBRH01176682">
    <property type="protein sequence ID" value="JAE21214.1"/>
    <property type="molecule type" value="Transcribed_RNA"/>
</dbReference>
<organism evidence="1">
    <name type="scientific">Arundo donax</name>
    <name type="common">Giant reed</name>
    <name type="synonym">Donax arundinaceus</name>
    <dbReference type="NCBI Taxonomy" id="35708"/>
    <lineage>
        <taxon>Eukaryota</taxon>
        <taxon>Viridiplantae</taxon>
        <taxon>Streptophyta</taxon>
        <taxon>Embryophyta</taxon>
        <taxon>Tracheophyta</taxon>
        <taxon>Spermatophyta</taxon>
        <taxon>Magnoliopsida</taxon>
        <taxon>Liliopsida</taxon>
        <taxon>Poales</taxon>
        <taxon>Poaceae</taxon>
        <taxon>PACMAD clade</taxon>
        <taxon>Arundinoideae</taxon>
        <taxon>Arundineae</taxon>
        <taxon>Arundo</taxon>
    </lineage>
</organism>
<proteinExistence type="predicted"/>
<evidence type="ECO:0000313" key="1">
    <source>
        <dbReference type="EMBL" id="JAE21214.1"/>
    </source>
</evidence>
<reference evidence="1" key="2">
    <citation type="journal article" date="2015" name="Data Brief">
        <title>Shoot transcriptome of the giant reed, Arundo donax.</title>
        <authorList>
            <person name="Barrero R.A."/>
            <person name="Guerrero F.D."/>
            <person name="Moolhuijzen P."/>
            <person name="Goolsby J.A."/>
            <person name="Tidwell J."/>
            <person name="Bellgard S.E."/>
            <person name="Bellgard M.I."/>
        </authorList>
    </citation>
    <scope>NUCLEOTIDE SEQUENCE</scope>
    <source>
        <tissue evidence="1">Shoot tissue taken approximately 20 cm above the soil surface</tissue>
    </source>
</reference>